<dbReference type="SUPFAM" id="SSF81382">
    <property type="entry name" value="Skp1 dimerisation domain-like"/>
    <property type="match status" value="1"/>
</dbReference>
<comment type="pathway">
    <text evidence="3">Protein modification; protein ubiquitination.</text>
</comment>
<dbReference type="InterPro" id="IPR001232">
    <property type="entry name" value="SKP1-like"/>
</dbReference>
<reference evidence="8" key="1">
    <citation type="journal article" date="2018" name="Nat. Microbiol.">
        <title>Leveraging single-cell genomics to expand the fungal tree of life.</title>
        <authorList>
            <person name="Ahrendt S.R."/>
            <person name="Quandt C.A."/>
            <person name="Ciobanu D."/>
            <person name="Clum A."/>
            <person name="Salamov A."/>
            <person name="Andreopoulos B."/>
            <person name="Cheng J.F."/>
            <person name="Woyke T."/>
            <person name="Pelin A."/>
            <person name="Henrissat B."/>
            <person name="Reynolds N.K."/>
            <person name="Benny G.L."/>
            <person name="Smith M.E."/>
            <person name="James T.Y."/>
            <person name="Grigoriev I.V."/>
        </authorList>
    </citation>
    <scope>NUCLEOTIDE SEQUENCE [LARGE SCALE GENOMIC DNA]</scope>
</reference>
<comment type="similarity">
    <text evidence="1 3">Belongs to the SKP1 family.</text>
</comment>
<dbReference type="Proteomes" id="UP000269721">
    <property type="component" value="Unassembled WGS sequence"/>
</dbReference>
<feature type="compositionally biased region" description="Polar residues" evidence="4">
    <location>
        <begin position="7"/>
        <end position="22"/>
    </location>
</feature>
<feature type="domain" description="SKP1 component dimerisation" evidence="5">
    <location>
        <begin position="147"/>
        <end position="184"/>
    </location>
</feature>
<feature type="region of interest" description="Disordered" evidence="4">
    <location>
        <begin position="1"/>
        <end position="30"/>
    </location>
</feature>
<evidence type="ECO:0000313" key="7">
    <source>
        <dbReference type="EMBL" id="RKO91988.1"/>
    </source>
</evidence>
<sequence>MFHRANLRNNSKNGRSQVGQNRNSKKKPVAKLTLITEDNESFTVCKKVAEMSMFFKNMLQDTEGIPAPFIVPNVSGYDLKKIIEYCSYHCLDTDCPNDNDSLRSRRDRKIGHWDETFVRNIINKDGDPVIDNLVGLTKAAYFLDIPGLIWLMTKSIANTIDPKPIAEIREIFNVPVPSEREEEILQR</sequence>
<evidence type="ECO:0000256" key="1">
    <source>
        <dbReference type="ARBA" id="ARBA00009993"/>
    </source>
</evidence>
<protein>
    <recommendedName>
        <fullName evidence="3">E3 ubiquitin ligase complex SCF subunit</fullName>
    </recommendedName>
</protein>
<dbReference type="GO" id="GO:0016567">
    <property type="term" value="P:protein ubiquitination"/>
    <property type="evidence" value="ECO:0007669"/>
    <property type="project" value="UniProtKB-UniPathway"/>
</dbReference>
<dbReference type="UniPathway" id="UPA00143"/>
<dbReference type="SMART" id="SM00512">
    <property type="entry name" value="Skp1"/>
    <property type="match status" value="1"/>
</dbReference>
<dbReference type="InterPro" id="IPR016073">
    <property type="entry name" value="Skp1_comp_POZ"/>
</dbReference>
<dbReference type="Pfam" id="PF03931">
    <property type="entry name" value="Skp1_POZ"/>
    <property type="match status" value="1"/>
</dbReference>
<dbReference type="InterPro" id="IPR036296">
    <property type="entry name" value="SKP1-like_dim_sf"/>
</dbReference>
<dbReference type="AlphaFoldDB" id="A0A4P9WK96"/>
<evidence type="ECO:0000256" key="4">
    <source>
        <dbReference type="SAM" id="MobiDB-lite"/>
    </source>
</evidence>
<dbReference type="OrthoDB" id="2342932at2759"/>
<gene>
    <name evidence="7" type="ORF">BDK51DRAFT_20711</name>
</gene>
<dbReference type="Gene3D" id="3.30.710.10">
    <property type="entry name" value="Potassium Channel Kv1.1, Chain A"/>
    <property type="match status" value="1"/>
</dbReference>
<feature type="domain" description="SKP1 component POZ" evidence="6">
    <location>
        <begin position="31"/>
        <end position="89"/>
    </location>
</feature>
<organism evidence="7 8">
    <name type="scientific">Blyttiomyces helicus</name>
    <dbReference type="NCBI Taxonomy" id="388810"/>
    <lineage>
        <taxon>Eukaryota</taxon>
        <taxon>Fungi</taxon>
        <taxon>Fungi incertae sedis</taxon>
        <taxon>Chytridiomycota</taxon>
        <taxon>Chytridiomycota incertae sedis</taxon>
        <taxon>Chytridiomycetes</taxon>
        <taxon>Chytridiomycetes incertae sedis</taxon>
        <taxon>Blyttiomyces</taxon>
    </lineage>
</organism>
<name>A0A4P9WK96_9FUNG</name>
<keyword evidence="2 3" id="KW-0833">Ubl conjugation pathway</keyword>
<evidence type="ECO:0000259" key="6">
    <source>
        <dbReference type="Pfam" id="PF03931"/>
    </source>
</evidence>
<dbReference type="InterPro" id="IPR011333">
    <property type="entry name" value="SKP1/BTB/POZ_sf"/>
</dbReference>
<dbReference type="Pfam" id="PF01466">
    <property type="entry name" value="Skp1"/>
    <property type="match status" value="1"/>
</dbReference>
<dbReference type="GO" id="GO:0006511">
    <property type="term" value="P:ubiquitin-dependent protein catabolic process"/>
    <property type="evidence" value="ECO:0007669"/>
    <property type="project" value="InterPro"/>
</dbReference>
<comment type="subunit">
    <text evidence="3">Component of the SCF (SKP1-CUL1-F-box protein) E3 ubiquitin ligase complexes.</text>
</comment>
<keyword evidence="8" id="KW-1185">Reference proteome</keyword>
<proteinExistence type="inferred from homology"/>
<dbReference type="PIRSF" id="PIRSF028729">
    <property type="entry name" value="E3_ubiquit_lig_SCF_Skp"/>
    <property type="match status" value="1"/>
</dbReference>
<dbReference type="SUPFAM" id="SSF54695">
    <property type="entry name" value="POZ domain"/>
    <property type="match status" value="1"/>
</dbReference>
<dbReference type="PANTHER" id="PTHR11165">
    <property type="entry name" value="SKP1"/>
    <property type="match status" value="1"/>
</dbReference>
<evidence type="ECO:0000256" key="2">
    <source>
        <dbReference type="ARBA" id="ARBA00022786"/>
    </source>
</evidence>
<evidence type="ECO:0000256" key="3">
    <source>
        <dbReference type="PIRNR" id="PIRNR028729"/>
    </source>
</evidence>
<evidence type="ECO:0000259" key="5">
    <source>
        <dbReference type="Pfam" id="PF01466"/>
    </source>
</evidence>
<dbReference type="EMBL" id="KZ994817">
    <property type="protein sequence ID" value="RKO91988.1"/>
    <property type="molecule type" value="Genomic_DNA"/>
</dbReference>
<evidence type="ECO:0000313" key="8">
    <source>
        <dbReference type="Proteomes" id="UP000269721"/>
    </source>
</evidence>
<accession>A0A4P9WK96</accession>
<dbReference type="InterPro" id="IPR016072">
    <property type="entry name" value="Skp1_comp_dimer"/>
</dbReference>
<dbReference type="InterPro" id="IPR016897">
    <property type="entry name" value="SKP1"/>
</dbReference>
<comment type="function">
    <text evidence="3">Essential component of the SCF (SKP1-CUL1-F-box protein) E3 ubiquitin ligase complexes, which mediate the ubiquitination and subsequent proteasomal degradation of target proteins.</text>
</comment>